<sequence>MMGVDPAVNEDPPGTPQTPPEAVQTPVVRATVCCHQLPQAQPLSPGGCPEGLVTGAGVPTGPNPPLPPPQGCRFELSPSLHQPRALSAACQLHTGHMKCQAQPGGGHKRGWALGLLRARPQAILGQGVVAVWDPQPRQPPAPWHMAHRLLEWRSHQAAGLLPGTHLLRGAQYVTEEEGFRAGWLRQEGGDGLLAPGCWDGRVPVLCALSPVPCPSTGGEPSSKAQGSEPVLGVQEEQTLANPATGTTGGRISWWDVKLQERRITFHLCVPVP</sequence>
<reference evidence="2 3" key="1">
    <citation type="submission" date="2023-05" db="EMBL/GenBank/DDBJ databases">
        <title>B98-5 Cell Line De Novo Hybrid Assembly: An Optical Mapping Approach.</title>
        <authorList>
            <person name="Kananen K."/>
            <person name="Auerbach J.A."/>
            <person name="Kautto E."/>
            <person name="Blachly J.S."/>
        </authorList>
    </citation>
    <scope>NUCLEOTIDE SEQUENCE [LARGE SCALE GENOMIC DNA]</scope>
    <source>
        <strain evidence="2">B95-8</strain>
        <tissue evidence="2">Cell line</tissue>
    </source>
</reference>
<proteinExistence type="predicted"/>
<organism evidence="2 3">
    <name type="scientific">Saguinus oedipus</name>
    <name type="common">Cotton-top tamarin</name>
    <name type="synonym">Oedipomidas oedipus</name>
    <dbReference type="NCBI Taxonomy" id="9490"/>
    <lineage>
        <taxon>Eukaryota</taxon>
        <taxon>Metazoa</taxon>
        <taxon>Chordata</taxon>
        <taxon>Craniata</taxon>
        <taxon>Vertebrata</taxon>
        <taxon>Euteleostomi</taxon>
        <taxon>Mammalia</taxon>
        <taxon>Eutheria</taxon>
        <taxon>Euarchontoglires</taxon>
        <taxon>Primates</taxon>
        <taxon>Haplorrhini</taxon>
        <taxon>Platyrrhini</taxon>
        <taxon>Cebidae</taxon>
        <taxon>Callitrichinae</taxon>
        <taxon>Saguinus</taxon>
    </lineage>
</organism>
<feature type="region of interest" description="Disordered" evidence="1">
    <location>
        <begin position="1"/>
        <end position="22"/>
    </location>
</feature>
<evidence type="ECO:0000256" key="1">
    <source>
        <dbReference type="SAM" id="MobiDB-lite"/>
    </source>
</evidence>
<keyword evidence="3" id="KW-1185">Reference proteome</keyword>
<evidence type="ECO:0000313" key="3">
    <source>
        <dbReference type="Proteomes" id="UP001266305"/>
    </source>
</evidence>
<dbReference type="EMBL" id="JASSZA010000411">
    <property type="protein sequence ID" value="KAK2081088.1"/>
    <property type="molecule type" value="Genomic_DNA"/>
</dbReference>
<gene>
    <name evidence="2" type="ORF">P7K49_040203</name>
</gene>
<protein>
    <submittedName>
        <fullName evidence="2">Uncharacterized protein</fullName>
    </submittedName>
</protein>
<accession>A0ABQ9T8M1</accession>
<evidence type="ECO:0000313" key="2">
    <source>
        <dbReference type="EMBL" id="KAK2081088.1"/>
    </source>
</evidence>
<dbReference type="Proteomes" id="UP001266305">
    <property type="component" value="Unassembled WGS sequence"/>
</dbReference>
<name>A0ABQ9T8M1_SAGOE</name>
<comment type="caution">
    <text evidence="2">The sequence shown here is derived from an EMBL/GenBank/DDBJ whole genome shotgun (WGS) entry which is preliminary data.</text>
</comment>